<feature type="active site" description="Nucleophile" evidence="8">
    <location>
        <position position="109"/>
    </location>
</feature>
<proteinExistence type="inferred from homology"/>
<evidence type="ECO:0000256" key="3">
    <source>
        <dbReference type="ARBA" id="ARBA00022729"/>
    </source>
</evidence>
<gene>
    <name evidence="11" type="primary">celY</name>
    <name evidence="11" type="ORF">VHP8226_01681</name>
</gene>
<evidence type="ECO:0000256" key="2">
    <source>
        <dbReference type="ARBA" id="ARBA00009209"/>
    </source>
</evidence>
<dbReference type="InterPro" id="IPR002037">
    <property type="entry name" value="Glyco_hydro_8"/>
</dbReference>
<evidence type="ECO:0000256" key="5">
    <source>
        <dbReference type="ARBA" id="ARBA00023001"/>
    </source>
</evidence>
<dbReference type="PRINTS" id="PR00735">
    <property type="entry name" value="GLHYDRLASE8"/>
</dbReference>
<dbReference type="RefSeq" id="WP_237484616.1">
    <property type="nucleotide sequence ID" value="NZ_CAKLCM010000002.1"/>
</dbReference>
<keyword evidence="6 9" id="KW-0326">Glycosidase</keyword>
<keyword evidence="12" id="KW-1185">Reference proteome</keyword>
<evidence type="ECO:0000256" key="9">
    <source>
        <dbReference type="RuleBase" id="RU361167"/>
    </source>
</evidence>
<dbReference type="Proteomes" id="UP000838160">
    <property type="component" value="Unassembled WGS sequence"/>
</dbReference>
<dbReference type="InterPro" id="IPR008928">
    <property type="entry name" value="6-hairpin_glycosidase_sf"/>
</dbReference>
<reference evidence="11" key="1">
    <citation type="submission" date="2021-12" db="EMBL/GenBank/DDBJ databases">
        <authorList>
            <person name="Rodrigo-Torres L."/>
            <person name="Arahal R. D."/>
            <person name="Lucena T."/>
        </authorList>
    </citation>
    <scope>NUCLEOTIDE SEQUENCE</scope>
    <source>
        <strain evidence="11">CECT 8226</strain>
    </source>
</reference>
<evidence type="ECO:0000256" key="6">
    <source>
        <dbReference type="ARBA" id="ARBA00023295"/>
    </source>
</evidence>
<evidence type="ECO:0000256" key="8">
    <source>
        <dbReference type="PROSITE-ProRule" id="PRU10058"/>
    </source>
</evidence>
<accession>A0ABN8DHQ7</accession>
<dbReference type="EC" id="3.2.1.-" evidence="9"/>
<dbReference type="Gene3D" id="1.50.10.10">
    <property type="match status" value="1"/>
</dbReference>
<protein>
    <recommendedName>
        <fullName evidence="9">Glucanase</fullName>
        <ecNumber evidence="9">3.2.1.-</ecNumber>
    </recommendedName>
</protein>
<keyword evidence="7 9" id="KW-0119">Carbohydrate metabolism</keyword>
<dbReference type="PROSITE" id="PS00812">
    <property type="entry name" value="GLYCOSYL_HYDROL_F8"/>
    <property type="match status" value="1"/>
</dbReference>
<feature type="signal peptide" evidence="10">
    <location>
        <begin position="1"/>
        <end position="20"/>
    </location>
</feature>
<dbReference type="GO" id="GO:0008810">
    <property type="term" value="F:cellulase activity"/>
    <property type="evidence" value="ECO:0007669"/>
    <property type="project" value="UniProtKB-EC"/>
</dbReference>
<evidence type="ECO:0000256" key="4">
    <source>
        <dbReference type="ARBA" id="ARBA00022801"/>
    </source>
</evidence>
<dbReference type="SUPFAM" id="SSF48208">
    <property type="entry name" value="Six-hairpin glycosidases"/>
    <property type="match status" value="1"/>
</dbReference>
<dbReference type="InterPro" id="IPR012341">
    <property type="entry name" value="6hp_glycosidase-like_sf"/>
</dbReference>
<evidence type="ECO:0000313" key="12">
    <source>
        <dbReference type="Proteomes" id="UP000838160"/>
    </source>
</evidence>
<keyword evidence="4 9" id="KW-0378">Hydrolase</keyword>
<dbReference type="EMBL" id="CAKLCM010000002">
    <property type="protein sequence ID" value="CAH0526207.1"/>
    <property type="molecule type" value="Genomic_DNA"/>
</dbReference>
<name>A0ABN8DHQ7_9VIBR</name>
<keyword evidence="3 10" id="KW-0732">Signal</keyword>
<comment type="caution">
    <text evidence="11">The sequence shown here is derived from an EMBL/GenBank/DDBJ whole genome shotgun (WGS) entry which is preliminary data.</text>
</comment>
<evidence type="ECO:0000256" key="1">
    <source>
        <dbReference type="ARBA" id="ARBA00000966"/>
    </source>
</evidence>
<evidence type="ECO:0000256" key="7">
    <source>
        <dbReference type="ARBA" id="ARBA00023326"/>
    </source>
</evidence>
<organism evidence="11 12">
    <name type="scientific">Vibrio hippocampi</name>
    <dbReference type="NCBI Taxonomy" id="654686"/>
    <lineage>
        <taxon>Bacteria</taxon>
        <taxon>Pseudomonadati</taxon>
        <taxon>Pseudomonadota</taxon>
        <taxon>Gammaproteobacteria</taxon>
        <taxon>Vibrionales</taxon>
        <taxon>Vibrionaceae</taxon>
        <taxon>Vibrio</taxon>
    </lineage>
</organism>
<dbReference type="InterPro" id="IPR019834">
    <property type="entry name" value="Glyco_hydro_8_CS"/>
</dbReference>
<comment type="catalytic activity">
    <reaction evidence="1">
        <text>Endohydrolysis of (1-&gt;4)-beta-D-glucosidic linkages in cellulose, lichenin and cereal beta-D-glucans.</text>
        <dbReference type="EC" id="3.2.1.4"/>
    </reaction>
</comment>
<evidence type="ECO:0000313" key="11">
    <source>
        <dbReference type="EMBL" id="CAH0526207.1"/>
    </source>
</evidence>
<dbReference type="Pfam" id="PF01270">
    <property type="entry name" value="Glyco_hydro_8"/>
    <property type="match status" value="1"/>
</dbReference>
<sequence>MLFTKWLVIFMAALVLPVHAASDTDWLRYKQRFIQADGRVVDTGNQNISHSEGQGFGMLFAVAFDDPQTFEQLWKWTQATLHDEATGLFYWKYNPNAATPIEDKNNASDGDVLIAWALLKAGQQWDQRHYLQASDKILRALLKHNIVDFAGKKVMLPGSHGFTFASSMTLNPSYFIYPAWQDFFARTRLYDLQTLIDDTQQLMLDIDWGKRKIATDWITLYADGTTSPATQWPARASYDAIRVPVYIAWRNPDHPILARWQALFSPYNRLTTPAWEMVSGNQKADYPMSGGLLAVRDFTMGELSPSSTHISRYEDYYSASLKMLVKLADTGF</sequence>
<evidence type="ECO:0000256" key="10">
    <source>
        <dbReference type="SAM" id="SignalP"/>
    </source>
</evidence>
<keyword evidence="7 9" id="KW-0624">Polysaccharide degradation</keyword>
<comment type="similarity">
    <text evidence="2 9">Belongs to the glycosyl hydrolase 8 (cellulase D) family.</text>
</comment>
<feature type="chain" id="PRO_5046104795" description="Glucanase" evidence="10">
    <location>
        <begin position="21"/>
        <end position="332"/>
    </location>
</feature>
<keyword evidence="5" id="KW-0136">Cellulose degradation</keyword>